<proteinExistence type="predicted"/>
<sequence length="197" mass="23204">MNLPSPDLEYSLQSYFENIEDHDLKTIVSFFKPETVRKNDFFLRAGKSSTKLSFIQSGFLRIFTETEKKEVTQWISTKGYFITDLSSFMAACPARWNIQALTDTEIYSIDKEDYEALHQLVPQWYKLEKAFIIHCFITLETRVLTHLSMTAEERYTAFFNENRELFTHIPLQYIASMLGMTSETFSRIRNKTAHENF</sequence>
<organism evidence="2 3">
    <name type="scientific">Chryseobacterium soli</name>
    <dbReference type="NCBI Taxonomy" id="445961"/>
    <lineage>
        <taxon>Bacteria</taxon>
        <taxon>Pseudomonadati</taxon>
        <taxon>Bacteroidota</taxon>
        <taxon>Flavobacteriia</taxon>
        <taxon>Flavobacteriales</taxon>
        <taxon>Weeksellaceae</taxon>
        <taxon>Chryseobacterium group</taxon>
        <taxon>Chryseobacterium</taxon>
    </lineage>
</organism>
<dbReference type="PROSITE" id="PS50042">
    <property type="entry name" value="CNMP_BINDING_3"/>
    <property type="match status" value="1"/>
</dbReference>
<keyword evidence="3" id="KW-1185">Reference proteome</keyword>
<dbReference type="EMBL" id="JPRH01000003">
    <property type="protein sequence ID" value="KFF13154.1"/>
    <property type="molecule type" value="Genomic_DNA"/>
</dbReference>
<dbReference type="Pfam" id="PF00027">
    <property type="entry name" value="cNMP_binding"/>
    <property type="match status" value="1"/>
</dbReference>
<dbReference type="InterPro" id="IPR000595">
    <property type="entry name" value="cNMP-bd_dom"/>
</dbReference>
<dbReference type="OrthoDB" id="758145at2"/>
<evidence type="ECO:0000313" key="2">
    <source>
        <dbReference type="EMBL" id="KFF13154.1"/>
    </source>
</evidence>
<comment type="caution">
    <text evidence="2">The sequence shown here is derived from an EMBL/GenBank/DDBJ whole genome shotgun (WGS) entry which is preliminary data.</text>
</comment>
<evidence type="ECO:0000259" key="1">
    <source>
        <dbReference type="PROSITE" id="PS50042"/>
    </source>
</evidence>
<dbReference type="Gene3D" id="2.60.120.10">
    <property type="entry name" value="Jelly Rolls"/>
    <property type="match status" value="1"/>
</dbReference>
<evidence type="ECO:0000313" key="3">
    <source>
        <dbReference type="Proteomes" id="UP000028705"/>
    </source>
</evidence>
<feature type="domain" description="Cyclic nucleotide-binding" evidence="1">
    <location>
        <begin position="15"/>
        <end position="117"/>
    </location>
</feature>
<dbReference type="RefSeq" id="WP_084681402.1">
    <property type="nucleotide sequence ID" value="NZ_JPRH01000003.1"/>
</dbReference>
<gene>
    <name evidence="2" type="ORF">IW15_10380</name>
</gene>
<dbReference type="SUPFAM" id="SSF51206">
    <property type="entry name" value="cAMP-binding domain-like"/>
    <property type="match status" value="1"/>
</dbReference>
<dbReference type="Proteomes" id="UP000028705">
    <property type="component" value="Unassembled WGS sequence"/>
</dbReference>
<protein>
    <submittedName>
        <fullName evidence="2">Cyclic nucleotide-binding protein</fullName>
    </submittedName>
</protein>
<dbReference type="InterPro" id="IPR014710">
    <property type="entry name" value="RmlC-like_jellyroll"/>
</dbReference>
<reference evidence="2 3" key="1">
    <citation type="submission" date="2014-07" db="EMBL/GenBank/DDBJ databases">
        <title>Genome of Chryseobacterium soli DSM 19298.</title>
        <authorList>
            <person name="Stropko S.J."/>
            <person name="Pipes S.E."/>
            <person name="Newman J."/>
        </authorList>
    </citation>
    <scope>NUCLEOTIDE SEQUENCE [LARGE SCALE GENOMIC DNA]</scope>
    <source>
        <strain evidence="2 3">DSM 19298</strain>
    </source>
</reference>
<dbReference type="eggNOG" id="COG0664">
    <property type="taxonomic scope" value="Bacteria"/>
</dbReference>
<dbReference type="AlphaFoldDB" id="A0A086A8Z0"/>
<dbReference type="CDD" id="cd00038">
    <property type="entry name" value="CAP_ED"/>
    <property type="match status" value="1"/>
</dbReference>
<dbReference type="InterPro" id="IPR018490">
    <property type="entry name" value="cNMP-bd_dom_sf"/>
</dbReference>
<name>A0A086A8Z0_9FLAO</name>
<dbReference type="STRING" id="445961.IW15_10380"/>
<accession>A0A086A8Z0</accession>